<dbReference type="Pfam" id="PF00578">
    <property type="entry name" value="AhpC-TSA"/>
    <property type="match status" value="1"/>
</dbReference>
<dbReference type="CDD" id="cd03012">
    <property type="entry name" value="TlpA_like_DipZ_like"/>
    <property type="match status" value="1"/>
</dbReference>
<dbReference type="PANTHER" id="PTHR42852">
    <property type="entry name" value="THIOL:DISULFIDE INTERCHANGE PROTEIN DSBE"/>
    <property type="match status" value="1"/>
</dbReference>
<sequence length="201" mass="21757">MTMPKSFAALFTAAAVTVAAVAIATALAWPEAAAQGKGSVTSTVAPDLAGGGSWINSEPLSLPKLRGKVVLVEFWTYSCINCLRVLPHVSQWHQRYAAQGLVVIGVHTPEYGYERVGANVRAAVKRLGIGYPVVQDNGFRIWNAYGNRYWPALYLIDRQGRIVYRHFGEGDYAVTEAAIREQLARPSAASAPRVTIASAVR</sequence>
<protein>
    <submittedName>
        <fullName evidence="3">AhpC/TSA family protein</fullName>
    </submittedName>
</protein>
<dbReference type="PROSITE" id="PS51352">
    <property type="entry name" value="THIOREDOXIN_2"/>
    <property type="match status" value="1"/>
</dbReference>
<name>A0A0S2FI31_LYSAN</name>
<feature type="chain" id="PRO_5006597051" evidence="1">
    <location>
        <begin position="29"/>
        <end position="201"/>
    </location>
</feature>
<dbReference type="InterPro" id="IPR000866">
    <property type="entry name" value="AhpC/TSA"/>
</dbReference>
<evidence type="ECO:0000313" key="4">
    <source>
        <dbReference type="Proteomes" id="UP000060787"/>
    </source>
</evidence>
<dbReference type="InterPro" id="IPR036249">
    <property type="entry name" value="Thioredoxin-like_sf"/>
</dbReference>
<dbReference type="Gene3D" id="3.40.30.10">
    <property type="entry name" value="Glutaredoxin"/>
    <property type="match status" value="1"/>
</dbReference>
<dbReference type="SUPFAM" id="SSF52833">
    <property type="entry name" value="Thioredoxin-like"/>
    <property type="match status" value="1"/>
</dbReference>
<feature type="domain" description="Thioredoxin" evidence="2">
    <location>
        <begin position="39"/>
        <end position="184"/>
    </location>
</feature>
<proteinExistence type="predicted"/>
<reference evidence="3 4" key="1">
    <citation type="journal article" date="2015" name="BMC Genomics">
        <title>Comparative genomics and metabolic profiling of the genus Lysobacter.</title>
        <authorList>
            <person name="de Bruijn I."/>
            <person name="Cheng X."/>
            <person name="de Jager V."/>
            <person name="Exposito R.G."/>
            <person name="Watrous J."/>
            <person name="Patel N."/>
            <person name="Postma J."/>
            <person name="Dorrestein P.C."/>
            <person name="Kobayashi D."/>
            <person name="Raaijmakers J.M."/>
        </authorList>
    </citation>
    <scope>NUCLEOTIDE SEQUENCE [LARGE SCALE GENOMIC DNA]</scope>
    <source>
        <strain evidence="3 4">76</strain>
    </source>
</reference>
<dbReference type="KEGG" id="lab:LA76x_5082"/>
<dbReference type="GO" id="GO:0016491">
    <property type="term" value="F:oxidoreductase activity"/>
    <property type="evidence" value="ECO:0007669"/>
    <property type="project" value="InterPro"/>
</dbReference>
<accession>A0A0S2FI31</accession>
<evidence type="ECO:0000256" key="1">
    <source>
        <dbReference type="SAM" id="SignalP"/>
    </source>
</evidence>
<keyword evidence="1" id="KW-0732">Signal</keyword>
<feature type="signal peptide" evidence="1">
    <location>
        <begin position="1"/>
        <end position="28"/>
    </location>
</feature>
<dbReference type="InterPro" id="IPR013766">
    <property type="entry name" value="Thioredoxin_domain"/>
</dbReference>
<evidence type="ECO:0000259" key="2">
    <source>
        <dbReference type="PROSITE" id="PS51352"/>
    </source>
</evidence>
<dbReference type="EMBL" id="CP011129">
    <property type="protein sequence ID" value="ALN83184.1"/>
    <property type="molecule type" value="Genomic_DNA"/>
</dbReference>
<dbReference type="PATRIC" id="fig|84531.8.peg.5092"/>
<dbReference type="Proteomes" id="UP000060787">
    <property type="component" value="Chromosome"/>
</dbReference>
<dbReference type="InterPro" id="IPR050553">
    <property type="entry name" value="Thioredoxin_ResA/DsbE_sf"/>
</dbReference>
<dbReference type="STRING" id="84531.LA76x_5082"/>
<evidence type="ECO:0000313" key="3">
    <source>
        <dbReference type="EMBL" id="ALN83184.1"/>
    </source>
</evidence>
<organism evidence="3 4">
    <name type="scientific">Lysobacter antibioticus</name>
    <dbReference type="NCBI Taxonomy" id="84531"/>
    <lineage>
        <taxon>Bacteria</taxon>
        <taxon>Pseudomonadati</taxon>
        <taxon>Pseudomonadota</taxon>
        <taxon>Gammaproteobacteria</taxon>
        <taxon>Lysobacterales</taxon>
        <taxon>Lysobacteraceae</taxon>
        <taxon>Lysobacter</taxon>
    </lineage>
</organism>
<gene>
    <name evidence="3" type="ORF">LA76x_5082</name>
</gene>
<keyword evidence="4" id="KW-1185">Reference proteome</keyword>
<dbReference type="GO" id="GO:0016209">
    <property type="term" value="F:antioxidant activity"/>
    <property type="evidence" value="ECO:0007669"/>
    <property type="project" value="InterPro"/>
</dbReference>
<dbReference type="AlphaFoldDB" id="A0A0S2FI31"/>
<dbReference type="PANTHER" id="PTHR42852:SF13">
    <property type="entry name" value="PROTEIN DIPZ"/>
    <property type="match status" value="1"/>
</dbReference>